<organism evidence="1 2">
    <name type="scientific">Mycena albidolilacea</name>
    <dbReference type="NCBI Taxonomy" id="1033008"/>
    <lineage>
        <taxon>Eukaryota</taxon>
        <taxon>Fungi</taxon>
        <taxon>Dikarya</taxon>
        <taxon>Basidiomycota</taxon>
        <taxon>Agaricomycotina</taxon>
        <taxon>Agaricomycetes</taxon>
        <taxon>Agaricomycetidae</taxon>
        <taxon>Agaricales</taxon>
        <taxon>Marasmiineae</taxon>
        <taxon>Mycenaceae</taxon>
        <taxon>Mycena</taxon>
    </lineage>
</organism>
<evidence type="ECO:0008006" key="3">
    <source>
        <dbReference type="Google" id="ProtNLM"/>
    </source>
</evidence>
<evidence type="ECO:0000313" key="1">
    <source>
        <dbReference type="EMBL" id="KAJ7347013.1"/>
    </source>
</evidence>
<reference evidence="1" key="1">
    <citation type="submission" date="2023-03" db="EMBL/GenBank/DDBJ databases">
        <title>Massive genome expansion in bonnet fungi (Mycena s.s.) driven by repeated elements and novel gene families across ecological guilds.</title>
        <authorList>
            <consortium name="Lawrence Berkeley National Laboratory"/>
            <person name="Harder C.B."/>
            <person name="Miyauchi S."/>
            <person name="Viragh M."/>
            <person name="Kuo A."/>
            <person name="Thoen E."/>
            <person name="Andreopoulos B."/>
            <person name="Lu D."/>
            <person name="Skrede I."/>
            <person name="Drula E."/>
            <person name="Henrissat B."/>
            <person name="Morin E."/>
            <person name="Kohler A."/>
            <person name="Barry K."/>
            <person name="LaButti K."/>
            <person name="Morin E."/>
            <person name="Salamov A."/>
            <person name="Lipzen A."/>
            <person name="Mereny Z."/>
            <person name="Hegedus B."/>
            <person name="Baldrian P."/>
            <person name="Stursova M."/>
            <person name="Weitz H."/>
            <person name="Taylor A."/>
            <person name="Grigoriev I.V."/>
            <person name="Nagy L.G."/>
            <person name="Martin F."/>
            <person name="Kauserud H."/>
        </authorList>
    </citation>
    <scope>NUCLEOTIDE SEQUENCE</scope>
    <source>
        <strain evidence="1">CBHHK002</strain>
    </source>
</reference>
<dbReference type="Gene3D" id="3.80.10.10">
    <property type="entry name" value="Ribonuclease Inhibitor"/>
    <property type="match status" value="1"/>
</dbReference>
<evidence type="ECO:0000313" key="2">
    <source>
        <dbReference type="Proteomes" id="UP001218218"/>
    </source>
</evidence>
<name>A0AAD7A1K8_9AGAR</name>
<dbReference type="EMBL" id="JARIHO010000020">
    <property type="protein sequence ID" value="KAJ7347013.1"/>
    <property type="molecule type" value="Genomic_DNA"/>
</dbReference>
<dbReference type="Proteomes" id="UP001218218">
    <property type="component" value="Unassembled WGS sequence"/>
</dbReference>
<protein>
    <recommendedName>
        <fullName evidence="3">F-box domain-containing protein</fullName>
    </recommendedName>
</protein>
<keyword evidence="2" id="KW-1185">Reference proteome</keyword>
<dbReference type="InterPro" id="IPR032675">
    <property type="entry name" value="LRR_dom_sf"/>
</dbReference>
<sequence length="492" mass="54688">MSHRQDGVQDSWAHVSDELASALQKERSTFARLWLMIAPIGRLPTEALVEIFMQSVLKAELQESPPAPVQRFDAPKAVSNAARQALLISKVCPYWRQIATNTPQLWNVGVIDLQLARVHSSTIAYTVGLRALLERSLPLPISVSLSHGLGELTTVPGAVAHVAKTLLQTMVPTTSRWKSLKADSLMKYLSQLPEGAFHALESLDIRCAFSSRSQPIRTFLVAPRLQRLTLSISGYESRELILIPWNQLIHLKLTHPSLSDCLGILLRCARLVSAEFSTTEWEDLGHTGADAPPTLLPFLQTLNMRFNAGAEDVGHVEPFWKPLILPALHTLELEFDAGPGVFWSAPEFSAFQRRSPHIAHITLTNCPLTSAELITLLRLAPATTMLKLKCCKQCIDDEFLKALTCDAHSSLEPLAPRLQRLDCGFAGGLFSDEGFEVAIRSRWWTDSEERSFSRLDRASLSPYAVAARNRKLVARMKDLVEQGPNLTSFRQP</sequence>
<dbReference type="SUPFAM" id="SSF52047">
    <property type="entry name" value="RNI-like"/>
    <property type="match status" value="1"/>
</dbReference>
<accession>A0AAD7A1K8</accession>
<proteinExistence type="predicted"/>
<dbReference type="AlphaFoldDB" id="A0AAD7A1K8"/>
<gene>
    <name evidence="1" type="ORF">DFH08DRAFT_1080936</name>
</gene>
<comment type="caution">
    <text evidence="1">The sequence shown here is derived from an EMBL/GenBank/DDBJ whole genome shotgun (WGS) entry which is preliminary data.</text>
</comment>